<dbReference type="AlphaFoldDB" id="A0A6H1ZT03"/>
<accession>A0A6H1ZT03</accession>
<protein>
    <submittedName>
        <fullName evidence="1">Uncharacterized protein</fullName>
    </submittedName>
</protein>
<dbReference type="EMBL" id="MT144202">
    <property type="protein sequence ID" value="QJA50541.1"/>
    <property type="molecule type" value="Genomic_DNA"/>
</dbReference>
<name>A0A6H1ZT03_9ZZZZ</name>
<sequence length="63" mass="7228">MNLCMIVFHCIATDNIMAQKNCESYKTSYSFCINTGCLYQTKKYTCSCRKAQLSALNKQLKET</sequence>
<evidence type="ECO:0000313" key="2">
    <source>
        <dbReference type="EMBL" id="QJH99917.1"/>
    </source>
</evidence>
<evidence type="ECO:0000313" key="1">
    <source>
        <dbReference type="EMBL" id="QJA50541.1"/>
    </source>
</evidence>
<organism evidence="1">
    <name type="scientific">viral metagenome</name>
    <dbReference type="NCBI Taxonomy" id="1070528"/>
    <lineage>
        <taxon>unclassified sequences</taxon>
        <taxon>metagenomes</taxon>
        <taxon>organismal metagenomes</taxon>
    </lineage>
</organism>
<proteinExistence type="predicted"/>
<reference evidence="1" key="1">
    <citation type="submission" date="2020-03" db="EMBL/GenBank/DDBJ databases">
        <title>The deep terrestrial virosphere.</title>
        <authorList>
            <person name="Holmfeldt K."/>
            <person name="Nilsson E."/>
            <person name="Simone D."/>
            <person name="Lopez-Fernandez M."/>
            <person name="Wu X."/>
            <person name="de Brujin I."/>
            <person name="Lundin D."/>
            <person name="Andersson A."/>
            <person name="Bertilsson S."/>
            <person name="Dopson M."/>
        </authorList>
    </citation>
    <scope>NUCLEOTIDE SEQUENCE</scope>
    <source>
        <strain evidence="1">TM448A01816</strain>
        <strain evidence="2">TM448B01735</strain>
    </source>
</reference>
<dbReference type="EMBL" id="MT144817">
    <property type="protein sequence ID" value="QJH99917.1"/>
    <property type="molecule type" value="Genomic_DNA"/>
</dbReference>
<gene>
    <name evidence="1" type="ORF">TM448A01816_0003</name>
    <name evidence="2" type="ORF">TM448B01735_0004</name>
</gene>